<gene>
    <name evidence="1" type="ORF">SAMN02745941_01705</name>
</gene>
<evidence type="ECO:0000313" key="1">
    <source>
        <dbReference type="EMBL" id="SHI04497.1"/>
    </source>
</evidence>
<dbReference type="Proteomes" id="UP000184241">
    <property type="component" value="Unassembled WGS sequence"/>
</dbReference>
<evidence type="ECO:0000313" key="2">
    <source>
        <dbReference type="Proteomes" id="UP000184241"/>
    </source>
</evidence>
<organism evidence="1 2">
    <name type="scientific">Clostridium intestinale DSM 6191</name>
    <dbReference type="NCBI Taxonomy" id="1121320"/>
    <lineage>
        <taxon>Bacteria</taxon>
        <taxon>Bacillati</taxon>
        <taxon>Bacillota</taxon>
        <taxon>Clostridia</taxon>
        <taxon>Eubacteriales</taxon>
        <taxon>Clostridiaceae</taxon>
        <taxon>Clostridium</taxon>
    </lineage>
</organism>
<accession>A0A1M5XXF5</accession>
<dbReference type="EMBL" id="FQXU01000005">
    <property type="protein sequence ID" value="SHI04497.1"/>
    <property type="molecule type" value="Genomic_DNA"/>
</dbReference>
<dbReference type="RefSeq" id="WP_278335128.1">
    <property type="nucleotide sequence ID" value="NZ_FQXU01000005.1"/>
</dbReference>
<reference evidence="1 2" key="1">
    <citation type="submission" date="2016-11" db="EMBL/GenBank/DDBJ databases">
        <authorList>
            <person name="Jaros S."/>
            <person name="Januszkiewicz K."/>
            <person name="Wedrychowicz H."/>
        </authorList>
    </citation>
    <scope>NUCLEOTIDE SEQUENCE [LARGE SCALE GENOMIC DNA]</scope>
    <source>
        <strain evidence="1 2">DSM 6191</strain>
    </source>
</reference>
<dbReference type="AlphaFoldDB" id="A0A1M5XXF5"/>
<protein>
    <submittedName>
        <fullName evidence="1">Uncharacterized protein</fullName>
    </submittedName>
</protein>
<proteinExistence type="predicted"/>
<name>A0A1M5XXF5_9CLOT</name>
<sequence>MKHKVYEGSNSEGVKWVRVGNFTKNAVEEFEKDLAANKNKK</sequence>